<name>A0AA89CCA6_PINIB</name>
<keyword evidence="8" id="KW-0675">Receptor</keyword>
<comment type="subcellular location">
    <subcellularLocation>
        <location evidence="1">Cell membrane</location>
        <topology evidence="1">Multi-pass membrane protein</topology>
    </subcellularLocation>
</comment>
<evidence type="ECO:0000256" key="8">
    <source>
        <dbReference type="ARBA" id="ARBA00023170"/>
    </source>
</evidence>
<keyword evidence="5" id="KW-0297">G-protein coupled receptor</keyword>
<evidence type="ECO:0000256" key="5">
    <source>
        <dbReference type="ARBA" id="ARBA00023040"/>
    </source>
</evidence>
<dbReference type="Pfam" id="PF00001">
    <property type="entry name" value="7tm_1"/>
    <property type="match status" value="1"/>
</dbReference>
<dbReference type="AlphaFoldDB" id="A0AA89CCA6"/>
<dbReference type="EMBL" id="VSWD01000001">
    <property type="protein sequence ID" value="KAK3109182.1"/>
    <property type="molecule type" value="Genomic_DNA"/>
</dbReference>
<comment type="caution">
    <text evidence="13">The sequence shown here is derived from an EMBL/GenBank/DDBJ whole genome shotgun (WGS) entry which is preliminary data.</text>
</comment>
<keyword evidence="9" id="KW-0325">Glycoprotein</keyword>
<evidence type="ECO:0000256" key="4">
    <source>
        <dbReference type="ARBA" id="ARBA00022989"/>
    </source>
</evidence>
<feature type="domain" description="G-protein coupled receptors family 1 profile" evidence="12">
    <location>
        <begin position="1"/>
        <end position="193"/>
    </location>
</feature>
<keyword evidence="3 11" id="KW-0812">Transmembrane</keyword>
<evidence type="ECO:0000313" key="13">
    <source>
        <dbReference type="EMBL" id="KAK3109182.1"/>
    </source>
</evidence>
<organism evidence="13 14">
    <name type="scientific">Pinctada imbricata</name>
    <name type="common">Atlantic pearl-oyster</name>
    <name type="synonym">Pinctada martensii</name>
    <dbReference type="NCBI Taxonomy" id="66713"/>
    <lineage>
        <taxon>Eukaryota</taxon>
        <taxon>Metazoa</taxon>
        <taxon>Spiralia</taxon>
        <taxon>Lophotrochozoa</taxon>
        <taxon>Mollusca</taxon>
        <taxon>Bivalvia</taxon>
        <taxon>Autobranchia</taxon>
        <taxon>Pteriomorphia</taxon>
        <taxon>Pterioida</taxon>
        <taxon>Pterioidea</taxon>
        <taxon>Pteriidae</taxon>
        <taxon>Pinctada</taxon>
    </lineage>
</organism>
<dbReference type="PROSITE" id="PS50262">
    <property type="entry name" value="G_PROTEIN_RECEP_F1_2"/>
    <property type="match status" value="1"/>
</dbReference>
<evidence type="ECO:0000256" key="7">
    <source>
        <dbReference type="ARBA" id="ARBA00023157"/>
    </source>
</evidence>
<dbReference type="PANTHER" id="PTHR45695">
    <property type="entry name" value="LEUCOKININ RECEPTOR-RELATED"/>
    <property type="match status" value="1"/>
</dbReference>
<evidence type="ECO:0000256" key="1">
    <source>
        <dbReference type="ARBA" id="ARBA00004651"/>
    </source>
</evidence>
<feature type="transmembrane region" description="Helical" evidence="11">
    <location>
        <begin position="170"/>
        <end position="196"/>
    </location>
</feature>
<keyword evidence="6 11" id="KW-0472">Membrane</keyword>
<feature type="transmembrane region" description="Helical" evidence="11">
    <location>
        <begin position="137"/>
        <end position="158"/>
    </location>
</feature>
<keyword evidence="4 11" id="KW-1133">Transmembrane helix</keyword>
<keyword evidence="14" id="KW-1185">Reference proteome</keyword>
<dbReference type="GO" id="GO:0004930">
    <property type="term" value="F:G protein-coupled receptor activity"/>
    <property type="evidence" value="ECO:0007669"/>
    <property type="project" value="UniProtKB-KW"/>
</dbReference>
<evidence type="ECO:0000259" key="12">
    <source>
        <dbReference type="PROSITE" id="PS50262"/>
    </source>
</evidence>
<protein>
    <recommendedName>
        <fullName evidence="12">G-protein coupled receptors family 1 profile domain-containing protein</fullName>
    </recommendedName>
</protein>
<accession>A0AA89CCA6</accession>
<evidence type="ECO:0000256" key="2">
    <source>
        <dbReference type="ARBA" id="ARBA00022475"/>
    </source>
</evidence>
<dbReference type="Proteomes" id="UP001186944">
    <property type="component" value="Unassembled WGS sequence"/>
</dbReference>
<keyword evidence="7" id="KW-1015">Disulfide bond</keyword>
<dbReference type="PANTHER" id="PTHR45695:SF23">
    <property type="entry name" value="GALANIN-LIKE G-PROTEIN COUPLED RECEPTOR NPR-9"/>
    <property type="match status" value="1"/>
</dbReference>
<keyword evidence="10" id="KW-0807">Transducer</keyword>
<keyword evidence="2" id="KW-1003">Cell membrane</keyword>
<evidence type="ECO:0000256" key="6">
    <source>
        <dbReference type="ARBA" id="ARBA00023136"/>
    </source>
</evidence>
<dbReference type="Gene3D" id="1.20.1070.10">
    <property type="entry name" value="Rhodopsin 7-helix transmembrane proteins"/>
    <property type="match status" value="1"/>
</dbReference>
<feature type="transmembrane region" description="Helical" evidence="11">
    <location>
        <begin position="76"/>
        <end position="97"/>
    </location>
</feature>
<evidence type="ECO:0000256" key="9">
    <source>
        <dbReference type="ARBA" id="ARBA00023180"/>
    </source>
</evidence>
<evidence type="ECO:0000256" key="3">
    <source>
        <dbReference type="ARBA" id="ARBA00022692"/>
    </source>
</evidence>
<dbReference type="SUPFAM" id="SSF81321">
    <property type="entry name" value="Family A G protein-coupled receptor-like"/>
    <property type="match status" value="1"/>
</dbReference>
<dbReference type="InterPro" id="IPR000276">
    <property type="entry name" value="GPCR_Rhodpsn"/>
</dbReference>
<gene>
    <name evidence="13" type="ORF">FSP39_024763</name>
</gene>
<evidence type="ECO:0000313" key="14">
    <source>
        <dbReference type="Proteomes" id="UP001186944"/>
    </source>
</evidence>
<sequence length="272" mass="30992">MTIDRYHAIVNAVRSMNWRSRRASSIVCLSVWAVSLLISLPFALFHGTMDVMEFGEKLTYCKEKWPSAEFGKVTEMLVICTTFVIPLVIIVVCYYQIVRNLWTRSRQEVKRQNDANNAATPLSGASQIRRRRKVTRMVAIVVLLFATFWFPIHVFNIYRILHPSYPRTTALYIFKIFGHTLSFANSCVNPFVYAFLNDAFKKAFSKTFPFISKLCPCARVTSDDRYTQVTGMVDQAIQAMPCDDVNGNGGTELVSISERKNSVCKNANSLNH</sequence>
<dbReference type="GO" id="GO:0005886">
    <property type="term" value="C:plasma membrane"/>
    <property type="evidence" value="ECO:0007669"/>
    <property type="project" value="UniProtKB-SubCell"/>
</dbReference>
<evidence type="ECO:0000256" key="10">
    <source>
        <dbReference type="ARBA" id="ARBA00023224"/>
    </source>
</evidence>
<evidence type="ECO:0000256" key="11">
    <source>
        <dbReference type="SAM" id="Phobius"/>
    </source>
</evidence>
<dbReference type="InterPro" id="IPR017452">
    <property type="entry name" value="GPCR_Rhodpsn_7TM"/>
</dbReference>
<dbReference type="PRINTS" id="PR00237">
    <property type="entry name" value="GPCRRHODOPSN"/>
</dbReference>
<feature type="transmembrane region" description="Helical" evidence="11">
    <location>
        <begin position="23"/>
        <end position="45"/>
    </location>
</feature>
<proteinExistence type="predicted"/>
<reference evidence="13" key="1">
    <citation type="submission" date="2019-08" db="EMBL/GenBank/DDBJ databases">
        <title>The improved chromosome-level genome for the pearl oyster Pinctada fucata martensii using PacBio sequencing and Hi-C.</title>
        <authorList>
            <person name="Zheng Z."/>
        </authorList>
    </citation>
    <scope>NUCLEOTIDE SEQUENCE</scope>
    <source>
        <strain evidence="13">ZZ-2019</strain>
        <tissue evidence="13">Adductor muscle</tissue>
    </source>
</reference>